<evidence type="ECO:0000313" key="2">
    <source>
        <dbReference type="EMBL" id="TQN31953.1"/>
    </source>
</evidence>
<name>A0A543NJA7_9ACTN</name>
<evidence type="ECO:0000256" key="1">
    <source>
        <dbReference type="SAM" id="Phobius"/>
    </source>
</evidence>
<comment type="caution">
    <text evidence="2">The sequence shown here is derived from an EMBL/GenBank/DDBJ whole genome shotgun (WGS) entry which is preliminary data.</text>
</comment>
<keyword evidence="3" id="KW-1185">Reference proteome</keyword>
<reference evidence="2 3" key="1">
    <citation type="submission" date="2019-06" db="EMBL/GenBank/DDBJ databases">
        <title>Sequencing the genomes of 1000 actinobacteria strains.</title>
        <authorList>
            <person name="Klenk H.-P."/>
        </authorList>
    </citation>
    <scope>NUCLEOTIDE SEQUENCE [LARGE SCALE GENOMIC DNA]</scope>
    <source>
        <strain evidence="2 3">DSM 45015</strain>
    </source>
</reference>
<accession>A0A543NJA7</accession>
<feature type="transmembrane region" description="Helical" evidence="1">
    <location>
        <begin position="32"/>
        <end position="50"/>
    </location>
</feature>
<organism evidence="2 3">
    <name type="scientific">Haloactinospora alba</name>
    <dbReference type="NCBI Taxonomy" id="405555"/>
    <lineage>
        <taxon>Bacteria</taxon>
        <taxon>Bacillati</taxon>
        <taxon>Actinomycetota</taxon>
        <taxon>Actinomycetes</taxon>
        <taxon>Streptosporangiales</taxon>
        <taxon>Nocardiopsidaceae</taxon>
        <taxon>Haloactinospora</taxon>
    </lineage>
</organism>
<gene>
    <name evidence="2" type="ORF">FHX37_1877</name>
</gene>
<sequence>MDSAWPVLLFALGGLLLGGAWSVRTATTAGALSLGACAAVALAAGVLRLGG</sequence>
<dbReference type="EMBL" id="VFQC01000001">
    <property type="protein sequence ID" value="TQN31953.1"/>
    <property type="molecule type" value="Genomic_DNA"/>
</dbReference>
<dbReference type="Proteomes" id="UP000317422">
    <property type="component" value="Unassembled WGS sequence"/>
</dbReference>
<keyword evidence="1" id="KW-0472">Membrane</keyword>
<dbReference type="RefSeq" id="WP_170181536.1">
    <property type="nucleotide sequence ID" value="NZ_VFQC01000001.1"/>
</dbReference>
<keyword evidence="1" id="KW-1133">Transmembrane helix</keyword>
<protein>
    <submittedName>
        <fullName evidence="2">Uncharacterized protein</fullName>
    </submittedName>
</protein>
<evidence type="ECO:0000313" key="3">
    <source>
        <dbReference type="Proteomes" id="UP000317422"/>
    </source>
</evidence>
<dbReference type="AlphaFoldDB" id="A0A543NJA7"/>
<keyword evidence="1" id="KW-0812">Transmembrane</keyword>
<proteinExistence type="predicted"/>